<dbReference type="InterPro" id="IPR009057">
    <property type="entry name" value="Homeodomain-like_sf"/>
</dbReference>
<feature type="DNA-binding region" description="H-T-H motif" evidence="4">
    <location>
        <begin position="28"/>
        <end position="47"/>
    </location>
</feature>
<dbReference type="Gene3D" id="1.10.357.10">
    <property type="entry name" value="Tetracycline Repressor, domain 2"/>
    <property type="match status" value="1"/>
</dbReference>
<dbReference type="InterPro" id="IPR001647">
    <property type="entry name" value="HTH_TetR"/>
</dbReference>
<feature type="domain" description="HTH tetR-type" evidence="5">
    <location>
        <begin position="5"/>
        <end position="65"/>
    </location>
</feature>
<keyword evidence="3" id="KW-0804">Transcription</keyword>
<name>A0A940PX54_9MICO</name>
<dbReference type="EMBL" id="JAFIDA010000001">
    <property type="protein sequence ID" value="MBP1326751.1"/>
    <property type="molecule type" value="Genomic_DNA"/>
</dbReference>
<evidence type="ECO:0000256" key="4">
    <source>
        <dbReference type="PROSITE-ProRule" id="PRU00335"/>
    </source>
</evidence>
<keyword evidence="7" id="KW-1185">Reference proteome</keyword>
<sequence>MTSQTPAADRLLRTASALFAKEGIRAVGIDRILAEAGTAKATLYHAFGSKEALVVAYLEQRDVADRRAYRKQAAVTDEGIAQVFVPFDLAEKAAAGENYVGCVYANALNEFPDPAHPVALAVRRHRDWIRDQWIEALSPAQDAVRMAEEIQVTYDGALFGAKAAQSPQPIRRARELVKAAILPTAHTSDT</sequence>
<keyword evidence="1" id="KW-0805">Transcription regulation</keyword>
<dbReference type="Proteomes" id="UP000675163">
    <property type="component" value="Unassembled WGS sequence"/>
</dbReference>
<evidence type="ECO:0000256" key="2">
    <source>
        <dbReference type="ARBA" id="ARBA00023125"/>
    </source>
</evidence>
<dbReference type="SUPFAM" id="SSF46689">
    <property type="entry name" value="Homeodomain-like"/>
    <property type="match status" value="1"/>
</dbReference>
<proteinExistence type="predicted"/>
<dbReference type="PANTHER" id="PTHR47506:SF6">
    <property type="entry name" value="HTH-TYPE TRANSCRIPTIONAL REPRESSOR NEMR"/>
    <property type="match status" value="1"/>
</dbReference>
<organism evidence="6 7">
    <name type="scientific">Leucobacter exalbidus</name>
    <dbReference type="NCBI Taxonomy" id="662960"/>
    <lineage>
        <taxon>Bacteria</taxon>
        <taxon>Bacillati</taxon>
        <taxon>Actinomycetota</taxon>
        <taxon>Actinomycetes</taxon>
        <taxon>Micrococcales</taxon>
        <taxon>Microbacteriaceae</taxon>
        <taxon>Leucobacter</taxon>
    </lineage>
</organism>
<protein>
    <submittedName>
        <fullName evidence="6">AcrR family transcriptional regulator</fullName>
    </submittedName>
</protein>
<evidence type="ECO:0000313" key="6">
    <source>
        <dbReference type="EMBL" id="MBP1326751.1"/>
    </source>
</evidence>
<dbReference type="PROSITE" id="PS50977">
    <property type="entry name" value="HTH_TETR_2"/>
    <property type="match status" value="1"/>
</dbReference>
<gene>
    <name evidence="6" type="ORF">JOF28_001983</name>
</gene>
<dbReference type="GO" id="GO:0003677">
    <property type="term" value="F:DNA binding"/>
    <property type="evidence" value="ECO:0007669"/>
    <property type="project" value="UniProtKB-UniRule"/>
</dbReference>
<dbReference type="RefSeq" id="WP_209705611.1">
    <property type="nucleotide sequence ID" value="NZ_JAFIDA010000001.1"/>
</dbReference>
<comment type="caution">
    <text evidence="6">The sequence shown here is derived from an EMBL/GenBank/DDBJ whole genome shotgun (WGS) entry which is preliminary data.</text>
</comment>
<dbReference type="SUPFAM" id="SSF48498">
    <property type="entry name" value="Tetracyclin repressor-like, C-terminal domain"/>
    <property type="match status" value="1"/>
</dbReference>
<evidence type="ECO:0000256" key="1">
    <source>
        <dbReference type="ARBA" id="ARBA00023015"/>
    </source>
</evidence>
<dbReference type="AlphaFoldDB" id="A0A940PX54"/>
<evidence type="ECO:0000313" key="7">
    <source>
        <dbReference type="Proteomes" id="UP000675163"/>
    </source>
</evidence>
<evidence type="ECO:0000256" key="3">
    <source>
        <dbReference type="ARBA" id="ARBA00023163"/>
    </source>
</evidence>
<dbReference type="PANTHER" id="PTHR47506">
    <property type="entry name" value="TRANSCRIPTIONAL REGULATORY PROTEIN"/>
    <property type="match status" value="1"/>
</dbReference>
<dbReference type="InterPro" id="IPR036271">
    <property type="entry name" value="Tet_transcr_reg_TetR-rel_C_sf"/>
</dbReference>
<dbReference type="Pfam" id="PF00440">
    <property type="entry name" value="TetR_N"/>
    <property type="match status" value="1"/>
</dbReference>
<evidence type="ECO:0000259" key="5">
    <source>
        <dbReference type="PROSITE" id="PS50977"/>
    </source>
</evidence>
<reference evidence="6" key="1">
    <citation type="submission" date="2021-02" db="EMBL/GenBank/DDBJ databases">
        <title>Sequencing the genomes of 1000 actinobacteria strains.</title>
        <authorList>
            <person name="Klenk H.-P."/>
        </authorList>
    </citation>
    <scope>NUCLEOTIDE SEQUENCE</scope>
    <source>
        <strain evidence="6">DSM 22850</strain>
    </source>
</reference>
<accession>A0A940PX54</accession>
<keyword evidence="2 4" id="KW-0238">DNA-binding</keyword>
<dbReference type="PRINTS" id="PR00455">
    <property type="entry name" value="HTHTETR"/>
</dbReference>